<keyword evidence="2" id="KW-0812">Transmembrane</keyword>
<keyword evidence="3" id="KW-0732">Signal</keyword>
<feature type="chain" id="PRO_5046183137" evidence="3">
    <location>
        <begin position="23"/>
        <end position="373"/>
    </location>
</feature>
<feature type="transmembrane region" description="Helical" evidence="2">
    <location>
        <begin position="164"/>
        <end position="185"/>
    </location>
</feature>
<evidence type="ECO:0000256" key="1">
    <source>
        <dbReference type="SAM" id="MobiDB-lite"/>
    </source>
</evidence>
<protein>
    <submittedName>
        <fullName evidence="4">Uncharacterized protein</fullName>
    </submittedName>
</protein>
<evidence type="ECO:0000256" key="2">
    <source>
        <dbReference type="SAM" id="Phobius"/>
    </source>
</evidence>
<organism evidence="4 5">
    <name type="scientific">Anaeramoeba flamelloides</name>
    <dbReference type="NCBI Taxonomy" id="1746091"/>
    <lineage>
        <taxon>Eukaryota</taxon>
        <taxon>Metamonada</taxon>
        <taxon>Anaeramoebidae</taxon>
        <taxon>Anaeramoeba</taxon>
    </lineage>
</organism>
<evidence type="ECO:0000313" key="4">
    <source>
        <dbReference type="EMBL" id="KAJ6253258.1"/>
    </source>
</evidence>
<keyword evidence="2" id="KW-1133">Transmembrane helix</keyword>
<gene>
    <name evidence="4" type="ORF">M0813_01304</name>
</gene>
<keyword evidence="5" id="KW-1185">Reference proteome</keyword>
<keyword evidence="2" id="KW-0472">Membrane</keyword>
<evidence type="ECO:0000313" key="5">
    <source>
        <dbReference type="Proteomes" id="UP001150062"/>
    </source>
</evidence>
<sequence>MNNKLLFFFNFVLLFALVLASAKHETKSLKTTFNKKSSQKLLNGQKKTQEPKVGGEIYDTGCCSNCADYDSSRVCCGCYEDYYGNYDCFSCAAGLKCGGDYWDDYYCYNTSSNCCTDVCSVSSLRTCCGCTTDYCYSCDSDKECDGYASEATCEDKDYESNSSVGGVVGAIFGIFFFIAIVSAVIQSRKRAAMRNKATRTLSIPPPTKAKRKSSSSSSSSSYKGKGNDFIPMTMEKNSMNTMGGMNSMGMNSMGMNNMNMNTMGGSGMGMNTMGGSGMGMNTMGGSGMGMNTMGGGGMGMETMGGSGMGMNTMGGGMGMEMNSMGGGMGMGMDTMGGGMGMGMNDIGNQTMQMSNQMIGNTEVNDNIPSYDLK</sequence>
<proteinExistence type="predicted"/>
<name>A0ABQ8Z8Z6_9EUKA</name>
<feature type="signal peptide" evidence="3">
    <location>
        <begin position="1"/>
        <end position="22"/>
    </location>
</feature>
<accession>A0ABQ8Z8Z6</accession>
<reference evidence="4" key="1">
    <citation type="submission" date="2022-08" db="EMBL/GenBank/DDBJ databases">
        <title>Novel sulfate-reducing endosymbionts in the free-living metamonad Anaeramoeba.</title>
        <authorList>
            <person name="Jerlstrom-Hultqvist J."/>
            <person name="Cepicka I."/>
            <person name="Gallot-Lavallee L."/>
            <person name="Salas-Leiva D."/>
            <person name="Curtis B.A."/>
            <person name="Zahonova K."/>
            <person name="Pipaliya S."/>
            <person name="Dacks J."/>
            <person name="Roger A.J."/>
        </authorList>
    </citation>
    <scope>NUCLEOTIDE SEQUENCE</scope>
    <source>
        <strain evidence="4">Schooner1</strain>
    </source>
</reference>
<dbReference type="Proteomes" id="UP001150062">
    <property type="component" value="Unassembled WGS sequence"/>
</dbReference>
<evidence type="ECO:0000256" key="3">
    <source>
        <dbReference type="SAM" id="SignalP"/>
    </source>
</evidence>
<comment type="caution">
    <text evidence="4">The sequence shown here is derived from an EMBL/GenBank/DDBJ whole genome shotgun (WGS) entry which is preliminary data.</text>
</comment>
<dbReference type="EMBL" id="JAOAOG010000032">
    <property type="protein sequence ID" value="KAJ6253258.1"/>
    <property type="molecule type" value="Genomic_DNA"/>
</dbReference>
<feature type="region of interest" description="Disordered" evidence="1">
    <location>
        <begin position="194"/>
        <end position="230"/>
    </location>
</feature>